<dbReference type="PANTHER" id="PTHR46769:SF2">
    <property type="entry name" value="FIBROCYSTIN-L ISOFORM 2 PRECURSOR-RELATED"/>
    <property type="match status" value="1"/>
</dbReference>
<protein>
    <recommendedName>
        <fullName evidence="5">G8 domain-containing protein</fullName>
    </recommendedName>
</protein>
<dbReference type="PROSITE" id="PS51484">
    <property type="entry name" value="G8"/>
    <property type="match status" value="1"/>
</dbReference>
<keyword evidence="2" id="KW-0325">Glycoprotein</keyword>
<dbReference type="InterPro" id="IPR052387">
    <property type="entry name" value="Fibrocystin"/>
</dbReference>
<feature type="chain" id="PRO_5003192697" description="G8 domain-containing protein" evidence="4">
    <location>
        <begin position="19"/>
        <end position="988"/>
    </location>
</feature>
<name>E4XKF4_OIKDI</name>
<evidence type="ECO:0000313" key="6">
    <source>
        <dbReference type="EMBL" id="CBY24943.1"/>
    </source>
</evidence>
<dbReference type="SMART" id="SM01225">
    <property type="entry name" value="G8"/>
    <property type="match status" value="1"/>
</dbReference>
<evidence type="ECO:0000259" key="5">
    <source>
        <dbReference type="PROSITE" id="PS51484"/>
    </source>
</evidence>
<dbReference type="Pfam" id="PF10162">
    <property type="entry name" value="G8"/>
    <property type="match status" value="1"/>
</dbReference>
<evidence type="ECO:0000256" key="1">
    <source>
        <dbReference type="ARBA" id="ARBA00022729"/>
    </source>
</evidence>
<accession>E4XKF4</accession>
<dbReference type="EMBL" id="FN653064">
    <property type="protein sequence ID" value="CBY24943.1"/>
    <property type="molecule type" value="Genomic_DNA"/>
</dbReference>
<organism evidence="6">
    <name type="scientific">Oikopleura dioica</name>
    <name type="common">Tunicate</name>
    <dbReference type="NCBI Taxonomy" id="34765"/>
    <lineage>
        <taxon>Eukaryota</taxon>
        <taxon>Metazoa</taxon>
        <taxon>Chordata</taxon>
        <taxon>Tunicata</taxon>
        <taxon>Appendicularia</taxon>
        <taxon>Copelata</taxon>
        <taxon>Oikopleuridae</taxon>
        <taxon>Oikopleura</taxon>
    </lineage>
</organism>
<feature type="signal peptide" evidence="4">
    <location>
        <begin position="1"/>
        <end position="18"/>
    </location>
</feature>
<reference evidence="6" key="1">
    <citation type="journal article" date="2010" name="Science">
        <title>Plasticity of animal genome architecture unmasked by rapid evolution of a pelagic tunicate.</title>
        <authorList>
            <person name="Denoeud F."/>
            <person name="Henriet S."/>
            <person name="Mungpakdee S."/>
            <person name="Aury J.M."/>
            <person name="Da Silva C."/>
            <person name="Brinkmann H."/>
            <person name="Mikhaleva J."/>
            <person name="Olsen L.C."/>
            <person name="Jubin C."/>
            <person name="Canestro C."/>
            <person name="Bouquet J.M."/>
            <person name="Danks G."/>
            <person name="Poulain J."/>
            <person name="Campsteijn C."/>
            <person name="Adamski M."/>
            <person name="Cross I."/>
            <person name="Yadetie F."/>
            <person name="Muffato M."/>
            <person name="Louis A."/>
            <person name="Butcher S."/>
            <person name="Tsagkogeorga G."/>
            <person name="Konrad A."/>
            <person name="Singh S."/>
            <person name="Jensen M.F."/>
            <person name="Cong E.H."/>
            <person name="Eikeseth-Otteraa H."/>
            <person name="Noel B."/>
            <person name="Anthouard V."/>
            <person name="Porcel B.M."/>
            <person name="Kachouri-Lafond R."/>
            <person name="Nishino A."/>
            <person name="Ugolini M."/>
            <person name="Chourrout P."/>
            <person name="Nishida H."/>
            <person name="Aasland R."/>
            <person name="Huzurbazar S."/>
            <person name="Westhof E."/>
            <person name="Delsuc F."/>
            <person name="Lehrach H."/>
            <person name="Reinhardt R."/>
            <person name="Weissenbach J."/>
            <person name="Roy S.W."/>
            <person name="Artiguenave F."/>
            <person name="Postlethwait J.H."/>
            <person name="Manak J.R."/>
            <person name="Thompson E.M."/>
            <person name="Jaillon O."/>
            <person name="Du Pasquier L."/>
            <person name="Boudinot P."/>
            <person name="Liberles D.A."/>
            <person name="Volff J.N."/>
            <person name="Philippe H."/>
            <person name="Lenhard B."/>
            <person name="Roest Crollius H."/>
            <person name="Wincker P."/>
            <person name="Chourrout D."/>
        </authorList>
    </citation>
    <scope>NUCLEOTIDE SEQUENCE [LARGE SCALE GENOMIC DNA]</scope>
</reference>
<dbReference type="OrthoDB" id="6130531at2759"/>
<feature type="domain" description="G8" evidence="5">
    <location>
        <begin position="20"/>
        <end position="153"/>
    </location>
</feature>
<keyword evidence="1 4" id="KW-0732">Signal</keyword>
<feature type="region of interest" description="Disordered" evidence="3">
    <location>
        <begin position="898"/>
        <end position="930"/>
    </location>
</feature>
<dbReference type="InterPro" id="IPR055401">
    <property type="entry name" value="CEMIP_beta-hel_dom"/>
</dbReference>
<dbReference type="Pfam" id="PF24606">
    <property type="entry name" value="CEMIP_beta-hel"/>
    <property type="match status" value="1"/>
</dbReference>
<dbReference type="InterPro" id="IPR019316">
    <property type="entry name" value="G8_domain"/>
</dbReference>
<dbReference type="InterPro" id="IPR012334">
    <property type="entry name" value="Pectin_lyas_fold"/>
</dbReference>
<evidence type="ECO:0000313" key="7">
    <source>
        <dbReference type="Proteomes" id="UP000001307"/>
    </source>
</evidence>
<proteinExistence type="predicted"/>
<evidence type="ECO:0000256" key="4">
    <source>
        <dbReference type="SAM" id="SignalP"/>
    </source>
</evidence>
<dbReference type="PANTHER" id="PTHR46769">
    <property type="entry name" value="POLYCYSTIC KIDNEY AND HEPATIC DISEASE 1 (AUTOSOMAL RECESSIVE)-LIKE 1"/>
    <property type="match status" value="1"/>
</dbReference>
<gene>
    <name evidence="6" type="ORF">GSOID_T00013117001</name>
</gene>
<dbReference type="Gene3D" id="2.160.20.10">
    <property type="entry name" value="Single-stranded right-handed beta-helix, Pectin lyase-like"/>
    <property type="match status" value="1"/>
</dbReference>
<sequence>MKNLLCVFLFSGAWAARATVLWSSIKGKYNSNSEVTVPKGEEWILDENMDVGTLTIKGGFSWHIAKRNIELRAFYVLVDREGSFNLGSENDPMELDATIFIKTPSNWDPRKSEGWDNFPYHPSIGSRFFAGVGGSSVEIYGRTLSRTWTLLSEDHSKSDSILKLKHDADEMNWRVGDKIAIATTNRGSSSEHTITEINNNRVTVDPPLPRNYMGGVKQVYGVAVEKAAEVINLSRNVKITGDTDTFHSMKQGWHTGAFWEDETLDTTHIIKFAELDHCGQNDVLGRYCFHFHRMGHCPNCIYEGNAIYNSVQAGFTIHGSHFTKLHRNVLWNPKSVGIYTEDGNEMNNTISENAIICEDIMKCGWSRGNEWQSQNGLKEGGIYFQGMTNDLIGNRVAGMEHGFWSPGSGNGRGFASGKTCNTHQPFGRFEDNVWHDNQRFGIYLDHQYSRDLERDEEAHVVKTAHGMESCNAFTRPDGKDNGFVSVIKNDFNYHNMFVGGYSIGDIEFDGLLSVNNLNNGYWKRSKNFAEPGRYHVKNSFFLADPNDGIGSATTLFPGGSFTFKMKDTKYAGSGKLEVPQHCGIYFHNPHNKFGSTCAVQYLFENVDFTELRGDQIFHFGPSDGNPMSPTFIASDNSIDGHKQVISGRLDGFLKVPNCSGPVKKYGNGIVCEGQNIRRLTIFSPSMGDEIKISGPGYDVSPNWDHPVGGTNAGHIWYDHSHGSSGHVDHKYTKGYGMHVVLGETYRISDLQWKDDIFFQLSDPELADALGNADEYVKLELEMDGFVESCRLSVRESRDWHNADGVGKEAELSECSLAFRTLGYLATGTHKTTTTTKAPTTPPPTGDCSKCGGAEWDVRCEHGGVGCSACGVKYCRFCGGSPPYDIACPTQAPTTTSSSTATTTSSSSGPSSTATTKSTTSTTTQTTTTIKTTTTTKEPEYDCNQACGGNTFYDERCWTSSDPHGGLGCNACNKPKCRICGGSPYIACP</sequence>
<evidence type="ECO:0000256" key="2">
    <source>
        <dbReference type="ARBA" id="ARBA00023180"/>
    </source>
</evidence>
<dbReference type="InParanoid" id="E4XKF4"/>
<keyword evidence="7" id="KW-1185">Reference proteome</keyword>
<dbReference type="AlphaFoldDB" id="E4XKF4"/>
<evidence type="ECO:0000256" key="3">
    <source>
        <dbReference type="SAM" id="MobiDB-lite"/>
    </source>
</evidence>
<dbReference type="Proteomes" id="UP000001307">
    <property type="component" value="Unassembled WGS sequence"/>
</dbReference>